<evidence type="ECO:0000313" key="7">
    <source>
        <dbReference type="Proteomes" id="UP000184310"/>
    </source>
</evidence>
<evidence type="ECO:0000256" key="2">
    <source>
        <dbReference type="ARBA" id="ARBA00022692"/>
    </source>
</evidence>
<evidence type="ECO:0000256" key="4">
    <source>
        <dbReference type="ARBA" id="ARBA00023136"/>
    </source>
</evidence>
<proteinExistence type="predicted"/>
<dbReference type="EMBL" id="FQZB01000004">
    <property type="protein sequence ID" value="SHI61700.1"/>
    <property type="molecule type" value="Genomic_DNA"/>
</dbReference>
<feature type="domain" description="DUF1232" evidence="5">
    <location>
        <begin position="238"/>
        <end position="274"/>
    </location>
</feature>
<keyword evidence="3" id="KW-1133">Transmembrane helix</keyword>
<dbReference type="GO" id="GO:0012505">
    <property type="term" value="C:endomembrane system"/>
    <property type="evidence" value="ECO:0007669"/>
    <property type="project" value="UniProtKB-SubCell"/>
</dbReference>
<name>A0A1M6CL43_9CLOT</name>
<organism evidence="6 7">
    <name type="scientific">Clostridium cavendishii DSM 21758</name>
    <dbReference type="NCBI Taxonomy" id="1121302"/>
    <lineage>
        <taxon>Bacteria</taxon>
        <taxon>Bacillati</taxon>
        <taxon>Bacillota</taxon>
        <taxon>Clostridia</taxon>
        <taxon>Eubacteriales</taxon>
        <taxon>Clostridiaceae</taxon>
        <taxon>Clostridium</taxon>
    </lineage>
</organism>
<dbReference type="Pfam" id="PF06803">
    <property type="entry name" value="DUF1232"/>
    <property type="match status" value="1"/>
</dbReference>
<evidence type="ECO:0000259" key="5">
    <source>
        <dbReference type="Pfam" id="PF06803"/>
    </source>
</evidence>
<reference evidence="6 7" key="1">
    <citation type="submission" date="2016-11" db="EMBL/GenBank/DDBJ databases">
        <authorList>
            <person name="Jaros S."/>
            <person name="Januszkiewicz K."/>
            <person name="Wedrychowicz H."/>
        </authorList>
    </citation>
    <scope>NUCLEOTIDE SEQUENCE [LARGE SCALE GENOMIC DNA]</scope>
    <source>
        <strain evidence="6 7">DSM 21758</strain>
    </source>
</reference>
<keyword evidence="7" id="KW-1185">Reference proteome</keyword>
<evidence type="ECO:0000256" key="1">
    <source>
        <dbReference type="ARBA" id="ARBA00004127"/>
    </source>
</evidence>
<dbReference type="STRING" id="1121302.SAMN02745163_00493"/>
<dbReference type="OrthoDB" id="1930546at2"/>
<dbReference type="InterPro" id="IPR010652">
    <property type="entry name" value="DUF1232"/>
</dbReference>
<keyword evidence="2" id="KW-0812">Transmembrane</keyword>
<evidence type="ECO:0000256" key="3">
    <source>
        <dbReference type="ARBA" id="ARBA00022989"/>
    </source>
</evidence>
<keyword evidence="4" id="KW-0472">Membrane</keyword>
<dbReference type="AlphaFoldDB" id="A0A1M6CL43"/>
<accession>A0A1M6CL43</accession>
<sequence>MRVSNVEAVLSGQDILSIINDFVKVDGLNLKEVNIKEEIEIEGNFKKIIKFKFKLNVSIIKIIENNIYLSLNKVKIFKLGIFKKIKNIVLKKVVNNFKEYGISVEKEIIIVNLNKILGTLPFINFNLNNLYIEQENIKVNFSDINFYLNKINEEITSVLEENVQEVIEEENSDLKNEDLVIEAMEVEKVKDNYSGGREFIKEKMPEKIKNYSDYLFLVPDIIALICRLFKDKRVNKKTKTILAASLGYTIMPFDIIPDKIPFIGSIDDLSVIFFALNRIIEDVPMEVILENWQGKNHFVVVLKYMVDYLTRFTGAKNVDKVYNFIDEMVTA</sequence>
<dbReference type="RefSeq" id="WP_072984950.1">
    <property type="nucleotide sequence ID" value="NZ_FQZB01000004.1"/>
</dbReference>
<evidence type="ECO:0000313" key="6">
    <source>
        <dbReference type="EMBL" id="SHI61700.1"/>
    </source>
</evidence>
<dbReference type="Proteomes" id="UP000184310">
    <property type="component" value="Unassembled WGS sequence"/>
</dbReference>
<gene>
    <name evidence="6" type="ORF">SAMN02745163_00493</name>
</gene>
<comment type="subcellular location">
    <subcellularLocation>
        <location evidence="1">Endomembrane system</location>
        <topology evidence="1">Multi-pass membrane protein</topology>
    </subcellularLocation>
</comment>
<protein>
    <submittedName>
        <fullName evidence="6">Uncharacterized membrane protein YkvA, DUF1232 family</fullName>
    </submittedName>
</protein>